<dbReference type="Gene3D" id="3.30.1310.20">
    <property type="entry name" value="PRTase-like"/>
    <property type="match status" value="1"/>
</dbReference>
<dbReference type="Pfam" id="PF00156">
    <property type="entry name" value="Pribosyltran"/>
    <property type="match status" value="1"/>
</dbReference>
<keyword evidence="2" id="KW-0808">Transferase</keyword>
<evidence type="ECO:0000256" key="1">
    <source>
        <dbReference type="ARBA" id="ARBA00022676"/>
    </source>
</evidence>
<dbReference type="PANTHER" id="PTHR43363:SF1">
    <property type="entry name" value="HYPOXANTHINE-GUANINE PHOSPHORIBOSYLTRANSFERASE"/>
    <property type="match status" value="1"/>
</dbReference>
<dbReference type="Proteomes" id="UP000178764">
    <property type="component" value="Unassembled WGS sequence"/>
</dbReference>
<dbReference type="InterPro" id="IPR029057">
    <property type="entry name" value="PRTase-like"/>
</dbReference>
<protein>
    <recommendedName>
        <fullName evidence="3">Phosphoribosyltransferase domain-containing protein</fullName>
    </recommendedName>
</protein>
<dbReference type="GO" id="GO:0016757">
    <property type="term" value="F:glycosyltransferase activity"/>
    <property type="evidence" value="ECO:0007669"/>
    <property type="project" value="UniProtKB-KW"/>
</dbReference>
<dbReference type="Gene3D" id="3.40.50.2020">
    <property type="match status" value="1"/>
</dbReference>
<sequence>MKRYLNREDAGRKLAEAIREAVQIDVQNTIILGLARGGVVVAKASAEALNLPIDVLVIKKLSGPYGPEFGIGAVGKNVAVFNPNYHSRALKKQVVQKKKEIRAKIQFYHSQNPPRIPKGKTIIIVDDGLATGNTMEAAIEETRIYRPKKIIVAVPVAPKDTLRRISAQVDQIVCPFVPEAFWAVGNFYTDFSQTSDQEVKEIISKVP</sequence>
<feature type="domain" description="Phosphoribosyltransferase" evidence="3">
    <location>
        <begin position="6"/>
        <end position="185"/>
    </location>
</feature>
<evidence type="ECO:0000259" key="3">
    <source>
        <dbReference type="Pfam" id="PF00156"/>
    </source>
</evidence>
<accession>A0A1F5DMM9</accession>
<dbReference type="EMBL" id="MEZT01000021">
    <property type="protein sequence ID" value="OGD56408.1"/>
    <property type="molecule type" value="Genomic_DNA"/>
</dbReference>
<name>A0A1F5DMM9_9BACT</name>
<proteinExistence type="predicted"/>
<evidence type="ECO:0000256" key="2">
    <source>
        <dbReference type="ARBA" id="ARBA00022679"/>
    </source>
</evidence>
<dbReference type="InterPro" id="IPR000836">
    <property type="entry name" value="PRTase_dom"/>
</dbReference>
<keyword evidence="1" id="KW-0328">Glycosyltransferase</keyword>
<comment type="caution">
    <text evidence="4">The sequence shown here is derived from an EMBL/GenBank/DDBJ whole genome shotgun (WGS) entry which is preliminary data.</text>
</comment>
<dbReference type="SUPFAM" id="SSF53271">
    <property type="entry name" value="PRTase-like"/>
    <property type="match status" value="1"/>
</dbReference>
<dbReference type="PANTHER" id="PTHR43363">
    <property type="entry name" value="HYPOXANTHINE PHOSPHORIBOSYLTRANSFERASE"/>
    <property type="match status" value="1"/>
</dbReference>
<organism evidence="4 5">
    <name type="scientific">Candidatus Berkelbacteria bacterium RBG_13_40_8</name>
    <dbReference type="NCBI Taxonomy" id="1797467"/>
    <lineage>
        <taxon>Bacteria</taxon>
        <taxon>Candidatus Berkelbacteria</taxon>
    </lineage>
</organism>
<evidence type="ECO:0000313" key="5">
    <source>
        <dbReference type="Proteomes" id="UP000178764"/>
    </source>
</evidence>
<gene>
    <name evidence="4" type="ORF">A2V71_04740</name>
</gene>
<dbReference type="CDD" id="cd06223">
    <property type="entry name" value="PRTases_typeI"/>
    <property type="match status" value="1"/>
</dbReference>
<dbReference type="AlphaFoldDB" id="A0A1F5DMM9"/>
<reference evidence="4 5" key="1">
    <citation type="journal article" date="2016" name="Nat. Commun.">
        <title>Thousands of microbial genomes shed light on interconnected biogeochemical processes in an aquifer system.</title>
        <authorList>
            <person name="Anantharaman K."/>
            <person name="Brown C.T."/>
            <person name="Hug L.A."/>
            <person name="Sharon I."/>
            <person name="Castelle C.J."/>
            <person name="Probst A.J."/>
            <person name="Thomas B.C."/>
            <person name="Singh A."/>
            <person name="Wilkins M.J."/>
            <person name="Karaoz U."/>
            <person name="Brodie E.L."/>
            <person name="Williams K.H."/>
            <person name="Hubbard S.S."/>
            <person name="Banfield J.F."/>
        </authorList>
    </citation>
    <scope>NUCLEOTIDE SEQUENCE [LARGE SCALE GENOMIC DNA]</scope>
</reference>
<evidence type="ECO:0000313" key="4">
    <source>
        <dbReference type="EMBL" id="OGD56408.1"/>
    </source>
</evidence>